<dbReference type="PANTHER" id="PTHR43133:SF8">
    <property type="entry name" value="RNA POLYMERASE SIGMA FACTOR HI_1459-RELATED"/>
    <property type="match status" value="1"/>
</dbReference>
<dbReference type="InterPro" id="IPR007627">
    <property type="entry name" value="RNA_pol_sigma70_r2"/>
</dbReference>
<dbReference type="InterPro" id="IPR013324">
    <property type="entry name" value="RNA_pol_sigma_r3/r4-like"/>
</dbReference>
<feature type="domain" description="RNA polymerase sigma-70 region 2" evidence="6">
    <location>
        <begin position="15"/>
        <end position="72"/>
    </location>
</feature>
<evidence type="ECO:0000256" key="2">
    <source>
        <dbReference type="ARBA" id="ARBA00023015"/>
    </source>
</evidence>
<reference evidence="8 9" key="1">
    <citation type="submission" date="2021-12" db="EMBL/GenBank/DDBJ databases">
        <title>Discovery of the Pendulisporaceae a myxobacterial family with distinct sporulation behavior and unique specialized metabolism.</title>
        <authorList>
            <person name="Garcia R."/>
            <person name="Popoff A."/>
            <person name="Bader C.D."/>
            <person name="Loehr J."/>
            <person name="Walesch S."/>
            <person name="Walt C."/>
            <person name="Boldt J."/>
            <person name="Bunk B."/>
            <person name="Haeckl F.J.F.P.J."/>
            <person name="Gunesch A.P."/>
            <person name="Birkelbach J."/>
            <person name="Nuebel U."/>
            <person name="Pietschmann T."/>
            <person name="Bach T."/>
            <person name="Mueller R."/>
        </authorList>
    </citation>
    <scope>NUCLEOTIDE SEQUENCE [LARGE SCALE GENOMIC DNA]</scope>
    <source>
        <strain evidence="8 9">MSr12523</strain>
    </source>
</reference>
<proteinExistence type="inferred from homology"/>
<evidence type="ECO:0000313" key="9">
    <source>
        <dbReference type="Proteomes" id="UP001379533"/>
    </source>
</evidence>
<dbReference type="Gene3D" id="1.10.10.10">
    <property type="entry name" value="Winged helix-like DNA-binding domain superfamily/Winged helix DNA-binding domain"/>
    <property type="match status" value="1"/>
</dbReference>
<dbReference type="InterPro" id="IPR014284">
    <property type="entry name" value="RNA_pol_sigma-70_dom"/>
</dbReference>
<accession>A0ABZ2K1T1</accession>
<dbReference type="SUPFAM" id="SSF88946">
    <property type="entry name" value="Sigma2 domain of RNA polymerase sigma factors"/>
    <property type="match status" value="1"/>
</dbReference>
<evidence type="ECO:0000259" key="6">
    <source>
        <dbReference type="Pfam" id="PF04542"/>
    </source>
</evidence>
<comment type="similarity">
    <text evidence="1">Belongs to the sigma-70 factor family. ECF subfamily.</text>
</comment>
<dbReference type="NCBIfam" id="TIGR02937">
    <property type="entry name" value="sigma70-ECF"/>
    <property type="match status" value="1"/>
</dbReference>
<dbReference type="Pfam" id="PF08281">
    <property type="entry name" value="Sigma70_r4_2"/>
    <property type="match status" value="1"/>
</dbReference>
<dbReference type="SUPFAM" id="SSF88659">
    <property type="entry name" value="Sigma3 and sigma4 domains of RNA polymerase sigma factors"/>
    <property type="match status" value="1"/>
</dbReference>
<keyword evidence="2" id="KW-0805">Transcription regulation</keyword>
<evidence type="ECO:0000256" key="4">
    <source>
        <dbReference type="ARBA" id="ARBA00023125"/>
    </source>
</evidence>
<keyword evidence="9" id="KW-1185">Reference proteome</keyword>
<protein>
    <submittedName>
        <fullName evidence="8">Sigma-70 family RNA polymerase sigma factor</fullName>
    </submittedName>
</protein>
<dbReference type="InterPro" id="IPR013249">
    <property type="entry name" value="RNA_pol_sigma70_r4_t2"/>
</dbReference>
<dbReference type="InterPro" id="IPR013325">
    <property type="entry name" value="RNA_pol_sigma_r2"/>
</dbReference>
<gene>
    <name evidence="8" type="ORF">LZC95_40265</name>
</gene>
<keyword evidence="3" id="KW-0731">Sigma factor</keyword>
<keyword evidence="4" id="KW-0238">DNA-binding</keyword>
<feature type="domain" description="RNA polymerase sigma factor 70 region 4 type 2" evidence="7">
    <location>
        <begin position="106"/>
        <end position="155"/>
    </location>
</feature>
<dbReference type="PANTHER" id="PTHR43133">
    <property type="entry name" value="RNA POLYMERASE ECF-TYPE SIGMA FACTO"/>
    <property type="match status" value="1"/>
</dbReference>
<evidence type="ECO:0000256" key="3">
    <source>
        <dbReference type="ARBA" id="ARBA00023082"/>
    </source>
</evidence>
<dbReference type="InterPro" id="IPR039425">
    <property type="entry name" value="RNA_pol_sigma-70-like"/>
</dbReference>
<evidence type="ECO:0000259" key="7">
    <source>
        <dbReference type="Pfam" id="PF08281"/>
    </source>
</evidence>
<dbReference type="Proteomes" id="UP001379533">
    <property type="component" value="Chromosome"/>
</dbReference>
<dbReference type="Gene3D" id="1.10.1740.10">
    <property type="match status" value="1"/>
</dbReference>
<dbReference type="InterPro" id="IPR036388">
    <property type="entry name" value="WH-like_DNA-bd_sf"/>
</dbReference>
<name>A0ABZ2K1T1_9BACT</name>
<keyword evidence="5" id="KW-0804">Transcription</keyword>
<dbReference type="EMBL" id="CP089982">
    <property type="protein sequence ID" value="WXA92670.1"/>
    <property type="molecule type" value="Genomic_DNA"/>
</dbReference>
<dbReference type="RefSeq" id="WP_394843273.1">
    <property type="nucleotide sequence ID" value="NZ_CP089982.1"/>
</dbReference>
<evidence type="ECO:0000256" key="1">
    <source>
        <dbReference type="ARBA" id="ARBA00010641"/>
    </source>
</evidence>
<dbReference type="Pfam" id="PF04542">
    <property type="entry name" value="Sigma70_r2"/>
    <property type="match status" value="1"/>
</dbReference>
<evidence type="ECO:0000256" key="5">
    <source>
        <dbReference type="ARBA" id="ARBA00023163"/>
    </source>
</evidence>
<organism evidence="8 9">
    <name type="scientific">Pendulispora brunnea</name>
    <dbReference type="NCBI Taxonomy" id="2905690"/>
    <lineage>
        <taxon>Bacteria</taxon>
        <taxon>Pseudomonadati</taxon>
        <taxon>Myxococcota</taxon>
        <taxon>Myxococcia</taxon>
        <taxon>Myxococcales</taxon>
        <taxon>Sorangiineae</taxon>
        <taxon>Pendulisporaceae</taxon>
        <taxon>Pendulispora</taxon>
    </lineage>
</organism>
<sequence length="171" mass="19830">MDSHFQSVFEAEFSYVCRSLRRCGIPDRDVEDLAHDVFLAAHLRFGEFDRARAIKPWLFGIVFRVASHHRRRPGYRREELGNEPVDPSDAAPLADERVEMSQKRALVLEALEALDLDRRAVLILHDLDELPMREIAESLGIPMFTAYSRLRAARTQFTDAARRIQLRRGER</sequence>
<evidence type="ECO:0000313" key="8">
    <source>
        <dbReference type="EMBL" id="WXA92670.1"/>
    </source>
</evidence>